<dbReference type="Proteomes" id="UP000215914">
    <property type="component" value="Unassembled WGS sequence"/>
</dbReference>
<evidence type="ECO:0000313" key="3">
    <source>
        <dbReference type="Proteomes" id="UP000215914"/>
    </source>
</evidence>
<dbReference type="AlphaFoldDB" id="A0A9K3H228"/>
<dbReference type="PANTHER" id="PTHR31672:SF10">
    <property type="entry name" value="F-BOX DOMAIN-CONTAINING PROTEIN"/>
    <property type="match status" value="1"/>
</dbReference>
<dbReference type="InterPro" id="IPR050796">
    <property type="entry name" value="SCF_F-box_component"/>
</dbReference>
<protein>
    <submittedName>
        <fullName evidence="2">F-box domain-containing protein</fullName>
    </submittedName>
</protein>
<dbReference type="SMART" id="SM00256">
    <property type="entry name" value="FBOX"/>
    <property type="match status" value="1"/>
</dbReference>
<evidence type="ECO:0000313" key="2">
    <source>
        <dbReference type="EMBL" id="KAF5764485.1"/>
    </source>
</evidence>
<dbReference type="PROSITE" id="PS50181">
    <property type="entry name" value="FBOX"/>
    <property type="match status" value="1"/>
</dbReference>
<dbReference type="SUPFAM" id="SSF81383">
    <property type="entry name" value="F-box domain"/>
    <property type="match status" value="1"/>
</dbReference>
<comment type="caution">
    <text evidence="2">The sequence shown here is derived from an EMBL/GenBank/DDBJ whole genome shotgun (WGS) entry which is preliminary data.</text>
</comment>
<dbReference type="InterPro" id="IPR036047">
    <property type="entry name" value="F-box-like_dom_sf"/>
</dbReference>
<reference evidence="2" key="1">
    <citation type="journal article" date="2017" name="Nature">
        <title>The sunflower genome provides insights into oil metabolism, flowering and Asterid evolution.</title>
        <authorList>
            <person name="Badouin H."/>
            <person name="Gouzy J."/>
            <person name="Grassa C.J."/>
            <person name="Murat F."/>
            <person name="Staton S.E."/>
            <person name="Cottret L."/>
            <person name="Lelandais-Briere C."/>
            <person name="Owens G.L."/>
            <person name="Carrere S."/>
            <person name="Mayjonade B."/>
            <person name="Legrand L."/>
            <person name="Gill N."/>
            <person name="Kane N.C."/>
            <person name="Bowers J.E."/>
            <person name="Hubner S."/>
            <person name="Bellec A."/>
            <person name="Berard A."/>
            <person name="Berges H."/>
            <person name="Blanchet N."/>
            <person name="Boniface M.C."/>
            <person name="Brunel D."/>
            <person name="Catrice O."/>
            <person name="Chaidir N."/>
            <person name="Claudel C."/>
            <person name="Donnadieu C."/>
            <person name="Faraut T."/>
            <person name="Fievet G."/>
            <person name="Helmstetter N."/>
            <person name="King M."/>
            <person name="Knapp S.J."/>
            <person name="Lai Z."/>
            <person name="Le Paslier M.C."/>
            <person name="Lippi Y."/>
            <person name="Lorenzon L."/>
            <person name="Mandel J.R."/>
            <person name="Marage G."/>
            <person name="Marchand G."/>
            <person name="Marquand E."/>
            <person name="Bret-Mestries E."/>
            <person name="Morien E."/>
            <person name="Nambeesan S."/>
            <person name="Nguyen T."/>
            <person name="Pegot-Espagnet P."/>
            <person name="Pouilly N."/>
            <person name="Raftis F."/>
            <person name="Sallet E."/>
            <person name="Schiex T."/>
            <person name="Thomas J."/>
            <person name="Vandecasteele C."/>
            <person name="Vares D."/>
            <person name="Vear F."/>
            <person name="Vautrin S."/>
            <person name="Crespi M."/>
            <person name="Mangin B."/>
            <person name="Burke J.M."/>
            <person name="Salse J."/>
            <person name="Munos S."/>
            <person name="Vincourt P."/>
            <person name="Rieseberg L.H."/>
            <person name="Langlade N.B."/>
        </authorList>
    </citation>
    <scope>NUCLEOTIDE SEQUENCE</scope>
    <source>
        <tissue evidence="2">Leaves</tissue>
    </source>
</reference>
<name>A0A9K3H228_HELAN</name>
<organism evidence="2 3">
    <name type="scientific">Helianthus annuus</name>
    <name type="common">Common sunflower</name>
    <dbReference type="NCBI Taxonomy" id="4232"/>
    <lineage>
        <taxon>Eukaryota</taxon>
        <taxon>Viridiplantae</taxon>
        <taxon>Streptophyta</taxon>
        <taxon>Embryophyta</taxon>
        <taxon>Tracheophyta</taxon>
        <taxon>Spermatophyta</taxon>
        <taxon>Magnoliopsida</taxon>
        <taxon>eudicotyledons</taxon>
        <taxon>Gunneridae</taxon>
        <taxon>Pentapetalae</taxon>
        <taxon>asterids</taxon>
        <taxon>campanulids</taxon>
        <taxon>Asterales</taxon>
        <taxon>Asteraceae</taxon>
        <taxon>Asteroideae</taxon>
        <taxon>Heliantheae alliance</taxon>
        <taxon>Heliantheae</taxon>
        <taxon>Helianthus</taxon>
    </lineage>
</organism>
<dbReference type="InterPro" id="IPR001810">
    <property type="entry name" value="F-box_dom"/>
</dbReference>
<dbReference type="EMBL" id="MNCJ02000330">
    <property type="protein sequence ID" value="KAF5764485.1"/>
    <property type="molecule type" value="Genomic_DNA"/>
</dbReference>
<dbReference type="Gene3D" id="1.20.1280.50">
    <property type="match status" value="1"/>
</dbReference>
<dbReference type="Pfam" id="PF00646">
    <property type="entry name" value="F-box"/>
    <property type="match status" value="1"/>
</dbReference>
<keyword evidence="3" id="KW-1185">Reference proteome</keyword>
<proteinExistence type="predicted"/>
<gene>
    <name evidence="2" type="ORF">HanXRQr2_Chr15g0692581</name>
</gene>
<accession>A0A9K3H228</accession>
<reference evidence="2" key="2">
    <citation type="submission" date="2020-06" db="EMBL/GenBank/DDBJ databases">
        <title>Helianthus annuus Genome sequencing and assembly Release 2.</title>
        <authorList>
            <person name="Gouzy J."/>
            <person name="Langlade N."/>
            <person name="Munos S."/>
        </authorList>
    </citation>
    <scope>NUCLEOTIDE SEQUENCE</scope>
    <source>
        <tissue evidence="2">Leaves</tissue>
    </source>
</reference>
<evidence type="ECO:0000259" key="1">
    <source>
        <dbReference type="PROSITE" id="PS50181"/>
    </source>
</evidence>
<dbReference type="CDD" id="cd22157">
    <property type="entry name" value="F-box_AtFBW1-like"/>
    <property type="match status" value="1"/>
</dbReference>
<dbReference type="Gramene" id="mRNA:HanXRQr2_Chr15g0692581">
    <property type="protein sequence ID" value="mRNA:HanXRQr2_Chr15g0692581"/>
    <property type="gene ID" value="HanXRQr2_Chr15g0692581"/>
</dbReference>
<feature type="domain" description="F-box" evidence="1">
    <location>
        <begin position="1"/>
        <end position="45"/>
    </location>
</feature>
<dbReference type="PANTHER" id="PTHR31672">
    <property type="entry name" value="BNACNNG10540D PROTEIN"/>
    <property type="match status" value="1"/>
</dbReference>
<sequence length="313" mass="35715">MSDHIPFDIQVEIIKRLPIRSLIRVRSVSKVWKSVIESSDFIVDYTVHNHDQPQHLLIRYNNLYSEETYVSIVDDDTFPQNKVSIIVPPSVNLLWDSFVVGASHGLVCLFGYYRNHDDFEYCSGTAMAVLWNLSIRKSVAIAVPDVDWPAGTNFGFGVCPATSDPKIVKITDTHTHKRMKGVSCSRHWLVEVFSLSSRVWRSSAGNLSDNLFEIKWPHSQWSMNGIYNKVWMMDNGDSKSFTNLCTINIPNLSSCPLEFRRRNGELMMRLTDDSDALIVYNPFLEHINDLGIEGQCYSSLVSSYTESLILLDH</sequence>